<feature type="compositionally biased region" description="Basic and acidic residues" evidence="1">
    <location>
        <begin position="274"/>
        <end position="283"/>
    </location>
</feature>
<evidence type="ECO:0000313" key="2">
    <source>
        <dbReference type="EMBL" id="KAJ3513489.1"/>
    </source>
</evidence>
<feature type="region of interest" description="Disordered" evidence="1">
    <location>
        <begin position="369"/>
        <end position="391"/>
    </location>
</feature>
<organism evidence="2 3">
    <name type="scientific">Agrocybe chaxingu</name>
    <dbReference type="NCBI Taxonomy" id="84603"/>
    <lineage>
        <taxon>Eukaryota</taxon>
        <taxon>Fungi</taxon>
        <taxon>Dikarya</taxon>
        <taxon>Basidiomycota</taxon>
        <taxon>Agaricomycotina</taxon>
        <taxon>Agaricomycetes</taxon>
        <taxon>Agaricomycetidae</taxon>
        <taxon>Agaricales</taxon>
        <taxon>Agaricineae</taxon>
        <taxon>Strophariaceae</taxon>
        <taxon>Agrocybe</taxon>
    </lineage>
</organism>
<sequence length="427" mass="45479">MSSVQQAGDLKLGEAPRDLKDEACRPDMPTDTTQPHTHQFVCSTQHRHHDVVNPMTGQPYGVPTAPGYFPGSVIAAVAGVNHGPEVQMPTPTQPEQVAMPIPEPYNPNPDTLATVCGAQQAPVMDQDKAGLSTRNELSMPQPKHEGTDVSAHGPPLGPPPMATSDGGGHPQRFIAPEDATVRQGPSSVVAPTKNAVAGREIPVQGSQDYSQHPPRGKDETFSDAKRSKDEHHDAGRQDSGKAGLDSDKSKVTQGRKTWTTEGPSHLQLRPGESITERETRVHTGLESGGTKVTITDQHGTREEKSTYNLRPGETITEEVETVHHRDDKPSTTVSHTKGLRRMSIRGRRKSVVSAGAAVAADVGAGAVGMDNPGSPSAKTPVGATSEHHKGKIMNRILGRAEKIAGRATHNEALLHKGEEMIEAGSKN</sequence>
<reference evidence="2" key="1">
    <citation type="submission" date="2022-07" db="EMBL/GenBank/DDBJ databases">
        <title>Genome Sequence of Agrocybe chaxingu.</title>
        <authorList>
            <person name="Buettner E."/>
        </authorList>
    </citation>
    <scope>NUCLEOTIDE SEQUENCE</scope>
    <source>
        <strain evidence="2">MP-N11</strain>
    </source>
</reference>
<proteinExistence type="predicted"/>
<feature type="compositionally biased region" description="Basic and acidic residues" evidence="1">
    <location>
        <begin position="11"/>
        <end position="25"/>
    </location>
</feature>
<feature type="compositionally biased region" description="Basic and acidic residues" evidence="1">
    <location>
        <begin position="215"/>
        <end position="250"/>
    </location>
</feature>
<dbReference type="Proteomes" id="UP001148786">
    <property type="component" value="Unassembled WGS sequence"/>
</dbReference>
<dbReference type="EMBL" id="JANKHO010000195">
    <property type="protein sequence ID" value="KAJ3513489.1"/>
    <property type="molecule type" value="Genomic_DNA"/>
</dbReference>
<keyword evidence="3" id="KW-1185">Reference proteome</keyword>
<gene>
    <name evidence="2" type="ORF">NLJ89_g2919</name>
</gene>
<feature type="region of interest" description="Disordered" evidence="1">
    <location>
        <begin position="1"/>
        <end position="35"/>
    </location>
</feature>
<dbReference type="OrthoDB" id="3210574at2759"/>
<name>A0A9W8MXB1_9AGAR</name>
<evidence type="ECO:0000313" key="3">
    <source>
        <dbReference type="Proteomes" id="UP001148786"/>
    </source>
</evidence>
<protein>
    <submittedName>
        <fullName evidence="2">Uncharacterized protein</fullName>
    </submittedName>
</protein>
<evidence type="ECO:0000256" key="1">
    <source>
        <dbReference type="SAM" id="MobiDB-lite"/>
    </source>
</evidence>
<feature type="region of interest" description="Disordered" evidence="1">
    <location>
        <begin position="134"/>
        <end position="284"/>
    </location>
</feature>
<dbReference type="AlphaFoldDB" id="A0A9W8MXB1"/>
<feature type="compositionally biased region" description="Polar residues" evidence="1">
    <location>
        <begin position="251"/>
        <end position="262"/>
    </location>
</feature>
<accession>A0A9W8MXB1</accession>
<comment type="caution">
    <text evidence="2">The sequence shown here is derived from an EMBL/GenBank/DDBJ whole genome shotgun (WGS) entry which is preliminary data.</text>
</comment>